<dbReference type="Proteomes" id="UP000007263">
    <property type="component" value="Segment"/>
</dbReference>
<reference evidence="1 2" key="1">
    <citation type="submission" date="2010-11" db="EMBL/GenBank/DDBJ databases">
        <title>Complete nucleotide sequence of the bacteriophage EcP1, a new member of the N4-like viruses.</title>
        <authorList>
            <person name="Zhu J."/>
            <person name="Rao X."/>
            <person name="Tan Y."/>
            <person name="Hu Z."/>
            <person name="Xiong K."/>
            <person name="Chen Z."/>
            <person name="Li S."/>
            <person name="Yang J."/>
            <person name="Jin X."/>
            <person name="Chen Y."/>
            <person name="Hu F."/>
        </authorList>
    </citation>
    <scope>NUCLEOTIDE SEQUENCE [LARGE SCALE GENOMIC DNA]</scope>
</reference>
<accession>E9NIJ7</accession>
<evidence type="ECO:0000313" key="2">
    <source>
        <dbReference type="Proteomes" id="UP000007263"/>
    </source>
</evidence>
<dbReference type="GeneID" id="14006851"/>
<gene>
    <name evidence="1" type="ORF">EcP1_gp72</name>
</gene>
<evidence type="ECO:0000313" key="1">
    <source>
        <dbReference type="EMBL" id="ADU79223.1"/>
    </source>
</evidence>
<keyword evidence="2" id="KW-1185">Reference proteome</keyword>
<dbReference type="RefSeq" id="YP_007003195.1">
    <property type="nucleotide sequence ID" value="NC_019485.1"/>
</dbReference>
<dbReference type="EMBL" id="HQ641380">
    <property type="protein sequence ID" value="ADU79223.1"/>
    <property type="molecule type" value="Genomic_DNA"/>
</dbReference>
<protein>
    <submittedName>
        <fullName evidence="1">Uncharacterized protein</fullName>
    </submittedName>
</protein>
<name>E9NIJ7_9CAUD</name>
<sequence length="92" mass="10430">MIFRKGSLIPKWLNIVDIHRSVRHKVKFGCDVELVKLGSGNEPTIIKRVDPTYPANTLPMVHIENLAGIKQKNGTYKKINGIGIREVVIEWP</sequence>
<dbReference type="KEGG" id="vg:14006851"/>
<proteinExistence type="predicted"/>
<organism evidence="1 2">
    <name type="scientific">Enterobacter phage EcP1</name>
    <dbReference type="NCBI Taxonomy" id="942016"/>
    <lineage>
        <taxon>Viruses</taxon>
        <taxon>Duplodnaviria</taxon>
        <taxon>Heunggongvirae</taxon>
        <taxon>Uroviricota</taxon>
        <taxon>Caudoviricetes</taxon>
        <taxon>Schitoviridae</taxon>
        <taxon>Eceepunavirus</taxon>
        <taxon>Eceepunavirus EcP1</taxon>
    </lineage>
</organism>